<dbReference type="PANTHER" id="PTHR46648">
    <property type="entry name" value="HIT FAMILY PROTEIN 1"/>
    <property type="match status" value="1"/>
</dbReference>
<dbReference type="EnsemblBacteria" id="AAR39360">
    <property type="protein sequence ID" value="AAR39360"/>
    <property type="gene ID" value="NEQ519"/>
</dbReference>
<dbReference type="InterPro" id="IPR039384">
    <property type="entry name" value="HINT"/>
</dbReference>
<sequence>MCIFCKIINKEIPAYIVYEDDFVIAILDIYPMAKGHTLVIPKKHVTRLKELSEEEAKKLFAGLKKVIEKIEKISPDYNIIINQGPKAGQEIDHLHIHIIPRTGEEKIFYNIRHKLTEEEAKEVLEKLNG</sequence>
<feature type="active site" description="Tele-AMP-histidine intermediate" evidence="1">
    <location>
        <position position="95"/>
    </location>
</feature>
<dbReference type="PRINTS" id="PR00332">
    <property type="entry name" value="HISTRIAD"/>
</dbReference>
<dbReference type="InterPro" id="IPR036265">
    <property type="entry name" value="HIT-like_sf"/>
</dbReference>
<evidence type="ECO:0000256" key="2">
    <source>
        <dbReference type="PIRSR" id="PIRSR601310-3"/>
    </source>
</evidence>
<evidence type="ECO:0000259" key="4">
    <source>
        <dbReference type="PROSITE" id="PS51084"/>
    </source>
</evidence>
<dbReference type="EMBL" id="AE017199">
    <property type="protein sequence ID" value="AAR39360.1"/>
    <property type="molecule type" value="Genomic_DNA"/>
</dbReference>
<protein>
    <submittedName>
        <fullName evidence="5">NEQ519</fullName>
    </submittedName>
</protein>
<dbReference type="KEGG" id="neq:NEQ519"/>
<dbReference type="Proteomes" id="UP000000578">
    <property type="component" value="Chromosome"/>
</dbReference>
<accession>Q74MW7</accession>
<dbReference type="STRING" id="228908.NEQ519"/>
<proteinExistence type="predicted"/>
<dbReference type="SUPFAM" id="SSF54197">
    <property type="entry name" value="HIT-like"/>
    <property type="match status" value="1"/>
</dbReference>
<dbReference type="AlphaFoldDB" id="Q74MW7"/>
<organism evidence="5 6">
    <name type="scientific">Nanoarchaeum equitans (strain Kin4-M)</name>
    <dbReference type="NCBI Taxonomy" id="228908"/>
    <lineage>
        <taxon>Archaea</taxon>
        <taxon>Nanobdellota</taxon>
        <taxon>Candidatus Nanoarchaeia</taxon>
        <taxon>Nanoarchaeales</taxon>
        <taxon>Nanoarchaeaceae</taxon>
        <taxon>Nanoarchaeum</taxon>
    </lineage>
</organism>
<gene>
    <name evidence="5" type="ordered locus">NEQ519</name>
</gene>
<dbReference type="GO" id="GO:0009117">
    <property type="term" value="P:nucleotide metabolic process"/>
    <property type="evidence" value="ECO:0007669"/>
    <property type="project" value="TreeGrafter"/>
</dbReference>
<evidence type="ECO:0000313" key="6">
    <source>
        <dbReference type="Proteomes" id="UP000000578"/>
    </source>
</evidence>
<dbReference type="HOGENOM" id="CLU_056776_3_2_2"/>
<dbReference type="PROSITE" id="PS51084">
    <property type="entry name" value="HIT_2"/>
    <property type="match status" value="1"/>
</dbReference>
<feature type="domain" description="HIT" evidence="4">
    <location>
        <begin position="3"/>
        <end position="108"/>
    </location>
</feature>
<evidence type="ECO:0000256" key="1">
    <source>
        <dbReference type="PIRSR" id="PIRSR601310-1"/>
    </source>
</evidence>
<dbReference type="InterPro" id="IPR001310">
    <property type="entry name" value="Histidine_triad_HIT"/>
</dbReference>
<name>Q74MW7_NANEQ</name>
<dbReference type="Gene3D" id="3.30.428.10">
    <property type="entry name" value="HIT-like"/>
    <property type="match status" value="1"/>
</dbReference>
<feature type="short sequence motif" description="Histidine triad motif" evidence="2 3">
    <location>
        <begin position="93"/>
        <end position="97"/>
    </location>
</feature>
<dbReference type="GO" id="GO:0003824">
    <property type="term" value="F:catalytic activity"/>
    <property type="evidence" value="ECO:0007669"/>
    <property type="project" value="InterPro"/>
</dbReference>
<dbReference type="InterPro" id="IPR011146">
    <property type="entry name" value="HIT-like"/>
</dbReference>
<keyword evidence="6" id="KW-1185">Reference proteome</keyword>
<evidence type="ECO:0000256" key="3">
    <source>
        <dbReference type="PROSITE-ProRule" id="PRU00464"/>
    </source>
</evidence>
<evidence type="ECO:0000313" key="5">
    <source>
        <dbReference type="EMBL" id="AAR39360.1"/>
    </source>
</evidence>
<dbReference type="CDD" id="cd01277">
    <property type="entry name" value="HINT_subgroup"/>
    <property type="match status" value="1"/>
</dbReference>
<reference evidence="5 6" key="1">
    <citation type="journal article" date="2003" name="Proc. Natl. Acad. Sci. U.S.A.">
        <title>The genome of Nanoarchaeum equitans: insights into early archaeal evolution and derived parasitism.</title>
        <authorList>
            <person name="Waters E."/>
            <person name="Hohn M.J."/>
            <person name="Ahel I."/>
            <person name="Graham D.E."/>
            <person name="Adams M.D."/>
            <person name="Barnstead M."/>
            <person name="Beeson K.Y."/>
            <person name="Bibbs L."/>
            <person name="Bolanos R."/>
            <person name="Keller M."/>
            <person name="Kretz K."/>
            <person name="Lin X."/>
            <person name="Mathur E."/>
            <person name="Ni J."/>
            <person name="Podar M."/>
            <person name="Richardson T."/>
            <person name="Sutton G.G."/>
            <person name="Simon M."/>
            <person name="Soll D."/>
            <person name="Stetter K.O."/>
            <person name="Short J.M."/>
            <person name="Noordewier M."/>
        </authorList>
    </citation>
    <scope>NUCLEOTIDE SEQUENCE [LARGE SCALE GENOMIC DNA]</scope>
    <source>
        <strain evidence="5 6">Kin4-M</strain>
    </source>
</reference>
<dbReference type="BioCyc" id="NEQU228908:GJB6-551-MONOMER"/>
<dbReference type="Pfam" id="PF01230">
    <property type="entry name" value="HIT"/>
    <property type="match status" value="1"/>
</dbReference>
<dbReference type="PANTHER" id="PTHR46648:SF1">
    <property type="entry name" value="ADENOSINE 5'-MONOPHOSPHORAMIDASE HNT1"/>
    <property type="match status" value="1"/>
</dbReference>
<dbReference type="InterPro" id="IPR019808">
    <property type="entry name" value="Histidine_triad_CS"/>
</dbReference>
<dbReference type="PROSITE" id="PS00892">
    <property type="entry name" value="HIT_1"/>
    <property type="match status" value="1"/>
</dbReference>